<organism evidence="1 2">
    <name type="scientific">Daphnia magna</name>
    <dbReference type="NCBI Taxonomy" id="35525"/>
    <lineage>
        <taxon>Eukaryota</taxon>
        <taxon>Metazoa</taxon>
        <taxon>Ecdysozoa</taxon>
        <taxon>Arthropoda</taxon>
        <taxon>Crustacea</taxon>
        <taxon>Branchiopoda</taxon>
        <taxon>Diplostraca</taxon>
        <taxon>Cladocera</taxon>
        <taxon>Anomopoda</taxon>
        <taxon>Daphniidae</taxon>
        <taxon>Daphnia</taxon>
    </lineage>
</organism>
<keyword evidence="2" id="KW-1185">Reference proteome</keyword>
<comment type="caution">
    <text evidence="1">The sequence shown here is derived from an EMBL/GenBank/DDBJ whole genome shotgun (WGS) entry which is preliminary data.</text>
</comment>
<gene>
    <name evidence="1" type="ORF">OUZ56_032770</name>
</gene>
<name>A0ABQ9ZX28_9CRUS</name>
<accession>A0ABQ9ZX28</accession>
<dbReference type="Proteomes" id="UP001234178">
    <property type="component" value="Unassembled WGS sequence"/>
</dbReference>
<reference evidence="1 2" key="1">
    <citation type="journal article" date="2023" name="Nucleic Acids Res.">
        <title>The hologenome of Daphnia magna reveals possible DNA methylation and microbiome-mediated evolution of the host genome.</title>
        <authorList>
            <person name="Chaturvedi A."/>
            <person name="Li X."/>
            <person name="Dhandapani V."/>
            <person name="Marshall H."/>
            <person name="Kissane S."/>
            <person name="Cuenca-Cambronero M."/>
            <person name="Asole G."/>
            <person name="Calvet F."/>
            <person name="Ruiz-Romero M."/>
            <person name="Marangio P."/>
            <person name="Guigo R."/>
            <person name="Rago D."/>
            <person name="Mirbahai L."/>
            <person name="Eastwood N."/>
            <person name="Colbourne J.K."/>
            <person name="Zhou J."/>
            <person name="Mallon E."/>
            <person name="Orsini L."/>
        </authorList>
    </citation>
    <scope>NUCLEOTIDE SEQUENCE [LARGE SCALE GENOMIC DNA]</scope>
    <source>
        <strain evidence="1">LRV0_1</strain>
    </source>
</reference>
<evidence type="ECO:0000313" key="1">
    <source>
        <dbReference type="EMBL" id="KAK4017459.1"/>
    </source>
</evidence>
<proteinExistence type="predicted"/>
<dbReference type="EMBL" id="JAOYFB010000006">
    <property type="protein sequence ID" value="KAK4017459.1"/>
    <property type="molecule type" value="Genomic_DNA"/>
</dbReference>
<protein>
    <submittedName>
        <fullName evidence="1">Uncharacterized protein</fullName>
    </submittedName>
</protein>
<sequence>MSIIRPFSLVQKAWQTQGEKFSDKRCVNRPDYLVPNTEQTYEQIQLAKQNAIELQNESEVNHSAEPASPSIDCGNTDYGKTAKIKCKPNMLNIVADMSHPLLGKSCDRGEEIIGRSPLQERYADMQSGREVIRETDKTLP</sequence>
<evidence type="ECO:0000313" key="2">
    <source>
        <dbReference type="Proteomes" id="UP001234178"/>
    </source>
</evidence>